<feature type="region of interest" description="Disordered" evidence="1">
    <location>
        <begin position="1"/>
        <end position="86"/>
    </location>
</feature>
<reference evidence="2" key="2">
    <citation type="submission" date="2023-05" db="EMBL/GenBank/DDBJ databases">
        <authorList>
            <consortium name="Lawrence Berkeley National Laboratory"/>
            <person name="Steindorff A."/>
            <person name="Hensen N."/>
            <person name="Bonometti L."/>
            <person name="Westerberg I."/>
            <person name="Brannstrom I.O."/>
            <person name="Guillou S."/>
            <person name="Cros-Aarteil S."/>
            <person name="Calhoun S."/>
            <person name="Haridas S."/>
            <person name="Kuo A."/>
            <person name="Mondo S."/>
            <person name="Pangilinan J."/>
            <person name="Riley R."/>
            <person name="Labutti K."/>
            <person name="Andreopoulos B."/>
            <person name="Lipzen A."/>
            <person name="Chen C."/>
            <person name="Yanf M."/>
            <person name="Daum C."/>
            <person name="Ng V."/>
            <person name="Clum A."/>
            <person name="Ohm R."/>
            <person name="Martin F."/>
            <person name="Silar P."/>
            <person name="Natvig D."/>
            <person name="Lalanne C."/>
            <person name="Gautier V."/>
            <person name="Ament-Velasquez S.L."/>
            <person name="Kruys A."/>
            <person name="Hutchinson M.I."/>
            <person name="Powell A.J."/>
            <person name="Barry K."/>
            <person name="Miller A.N."/>
            <person name="Grigoriev I.V."/>
            <person name="Debuchy R."/>
            <person name="Gladieux P."/>
            <person name="Thoren M.H."/>
            <person name="Johannesson H."/>
        </authorList>
    </citation>
    <scope>NUCLEOTIDE SEQUENCE</scope>
    <source>
        <strain evidence="2">CBS 123565</strain>
    </source>
</reference>
<proteinExistence type="predicted"/>
<protein>
    <submittedName>
        <fullName evidence="2">Uncharacterized protein</fullName>
    </submittedName>
</protein>
<evidence type="ECO:0000313" key="2">
    <source>
        <dbReference type="EMBL" id="KAK4133948.1"/>
    </source>
</evidence>
<reference evidence="2" key="1">
    <citation type="journal article" date="2023" name="Mol. Phylogenet. Evol.">
        <title>Genome-scale phylogeny and comparative genomics of the fungal order Sordariales.</title>
        <authorList>
            <person name="Hensen N."/>
            <person name="Bonometti L."/>
            <person name="Westerberg I."/>
            <person name="Brannstrom I.O."/>
            <person name="Guillou S."/>
            <person name="Cros-Aarteil S."/>
            <person name="Calhoun S."/>
            <person name="Haridas S."/>
            <person name="Kuo A."/>
            <person name="Mondo S."/>
            <person name="Pangilinan J."/>
            <person name="Riley R."/>
            <person name="LaButti K."/>
            <person name="Andreopoulos B."/>
            <person name="Lipzen A."/>
            <person name="Chen C."/>
            <person name="Yan M."/>
            <person name="Daum C."/>
            <person name="Ng V."/>
            <person name="Clum A."/>
            <person name="Steindorff A."/>
            <person name="Ohm R.A."/>
            <person name="Martin F."/>
            <person name="Silar P."/>
            <person name="Natvig D.O."/>
            <person name="Lalanne C."/>
            <person name="Gautier V."/>
            <person name="Ament-Velasquez S.L."/>
            <person name="Kruys A."/>
            <person name="Hutchinson M.I."/>
            <person name="Powell A.J."/>
            <person name="Barry K."/>
            <person name="Miller A.N."/>
            <person name="Grigoriev I.V."/>
            <person name="Debuchy R."/>
            <person name="Gladieux P."/>
            <person name="Hiltunen Thoren M."/>
            <person name="Johannesson H."/>
        </authorList>
    </citation>
    <scope>NUCLEOTIDE SEQUENCE</scope>
    <source>
        <strain evidence="2">CBS 123565</strain>
    </source>
</reference>
<feature type="compositionally biased region" description="Pro residues" evidence="1">
    <location>
        <begin position="45"/>
        <end position="81"/>
    </location>
</feature>
<evidence type="ECO:0000313" key="3">
    <source>
        <dbReference type="Proteomes" id="UP001304895"/>
    </source>
</evidence>
<sequence>MTFMRQFLSGKRSGRSQQDANERAQPPPLLQPAIPSHALNTLPTLPTPRRPHLPVPQPPPGAPPANLPPPAPHAPRNPPRPALHRRDHLDPALDARRGAAPRAGLALARLPLPPAPGGRRAVGPLRLGRPAADGVPAVCRRDAVRHRARGGRAAAVLPAGVPRGGAGAVRGEHVPRADGRAAAVYGAAVAGGEGRGGQGAGVPGDGGECVGVCGGAPGDCGGVGGVWGVVGQDSAGVSGAGAAACCGEGSAGEGAVWRRVGGGCGGVRGGQGVLAGGDGC</sequence>
<keyword evidence="3" id="KW-1185">Reference proteome</keyword>
<name>A0AAN6UJD5_9PEZI</name>
<organism evidence="2 3">
    <name type="scientific">Trichocladium antarcticum</name>
    <dbReference type="NCBI Taxonomy" id="1450529"/>
    <lineage>
        <taxon>Eukaryota</taxon>
        <taxon>Fungi</taxon>
        <taxon>Dikarya</taxon>
        <taxon>Ascomycota</taxon>
        <taxon>Pezizomycotina</taxon>
        <taxon>Sordariomycetes</taxon>
        <taxon>Sordariomycetidae</taxon>
        <taxon>Sordariales</taxon>
        <taxon>Chaetomiaceae</taxon>
        <taxon>Trichocladium</taxon>
    </lineage>
</organism>
<dbReference type="EMBL" id="MU853410">
    <property type="protein sequence ID" value="KAK4133948.1"/>
    <property type="molecule type" value="Genomic_DNA"/>
</dbReference>
<evidence type="ECO:0000256" key="1">
    <source>
        <dbReference type="SAM" id="MobiDB-lite"/>
    </source>
</evidence>
<accession>A0AAN6UJD5</accession>
<dbReference type="AlphaFoldDB" id="A0AAN6UJD5"/>
<gene>
    <name evidence="2" type="ORF">BT67DRAFT_36253</name>
</gene>
<comment type="caution">
    <text evidence="2">The sequence shown here is derived from an EMBL/GenBank/DDBJ whole genome shotgun (WGS) entry which is preliminary data.</text>
</comment>
<dbReference type="Proteomes" id="UP001304895">
    <property type="component" value="Unassembled WGS sequence"/>
</dbReference>